<reference evidence="1" key="1">
    <citation type="submission" date="2014-11" db="EMBL/GenBank/DDBJ databases">
        <authorList>
            <person name="Amaro Gonzalez C."/>
        </authorList>
    </citation>
    <scope>NUCLEOTIDE SEQUENCE</scope>
</reference>
<dbReference type="AlphaFoldDB" id="A0A0E9QJW2"/>
<sequence>MNGTLLQYIIGQRKLSFFVHLKYSNRLLQLTDF</sequence>
<evidence type="ECO:0000313" key="1">
    <source>
        <dbReference type="EMBL" id="JAH16650.1"/>
    </source>
</evidence>
<organism evidence="1">
    <name type="scientific">Anguilla anguilla</name>
    <name type="common">European freshwater eel</name>
    <name type="synonym">Muraena anguilla</name>
    <dbReference type="NCBI Taxonomy" id="7936"/>
    <lineage>
        <taxon>Eukaryota</taxon>
        <taxon>Metazoa</taxon>
        <taxon>Chordata</taxon>
        <taxon>Craniata</taxon>
        <taxon>Vertebrata</taxon>
        <taxon>Euteleostomi</taxon>
        <taxon>Actinopterygii</taxon>
        <taxon>Neopterygii</taxon>
        <taxon>Teleostei</taxon>
        <taxon>Anguilliformes</taxon>
        <taxon>Anguillidae</taxon>
        <taxon>Anguilla</taxon>
    </lineage>
</organism>
<name>A0A0E9QJW2_ANGAN</name>
<proteinExistence type="predicted"/>
<accession>A0A0E9QJW2</accession>
<protein>
    <submittedName>
        <fullName evidence="1">Uncharacterized protein</fullName>
    </submittedName>
</protein>
<reference evidence="1" key="2">
    <citation type="journal article" date="2015" name="Fish Shellfish Immunol.">
        <title>Early steps in the European eel (Anguilla anguilla)-Vibrio vulnificus interaction in the gills: Role of the RtxA13 toxin.</title>
        <authorList>
            <person name="Callol A."/>
            <person name="Pajuelo D."/>
            <person name="Ebbesson L."/>
            <person name="Teles M."/>
            <person name="MacKenzie S."/>
            <person name="Amaro C."/>
        </authorList>
    </citation>
    <scope>NUCLEOTIDE SEQUENCE</scope>
</reference>
<dbReference type="EMBL" id="GBXM01091927">
    <property type="protein sequence ID" value="JAH16650.1"/>
    <property type="molecule type" value="Transcribed_RNA"/>
</dbReference>